<evidence type="ECO:0000313" key="1">
    <source>
        <dbReference type="EMBL" id="PAA99786.1"/>
    </source>
</evidence>
<evidence type="ECO:0000313" key="2">
    <source>
        <dbReference type="Proteomes" id="UP000216797"/>
    </source>
</evidence>
<accession>A0A267HNG6</accession>
<name>A0A267HNG6_9ENTE</name>
<dbReference type="Proteomes" id="UP000216797">
    <property type="component" value="Unassembled WGS sequence"/>
</dbReference>
<proteinExistence type="predicted"/>
<protein>
    <submittedName>
        <fullName evidence="1">Uncharacterized protein</fullName>
    </submittedName>
</protein>
<sequence>MTPNNTIEGVHLFPVNGELLYKPKAKKYYWHIPRALQDKDIQVNSVVRVNKKQIVLVTKVFHENFRETGKKYASISKIQEFQEQQPAIREATTEELKKLNNTRKKA</sequence>
<dbReference type="AlphaFoldDB" id="A0A267HNG6"/>
<dbReference type="EMBL" id="LHUG01000022">
    <property type="protein sequence ID" value="PAA99786.1"/>
    <property type="molecule type" value="Genomic_DNA"/>
</dbReference>
<comment type="caution">
    <text evidence="1">The sequence shown here is derived from an EMBL/GenBank/DDBJ whole genome shotgun (WGS) entry which is preliminary data.</text>
</comment>
<keyword evidence="2" id="KW-1185">Reference proteome</keyword>
<gene>
    <name evidence="1" type="ORF">AKL21_12865</name>
</gene>
<organism evidence="1 2">
    <name type="scientific">Enterococcus canintestini</name>
    <dbReference type="NCBI Taxonomy" id="317010"/>
    <lineage>
        <taxon>Bacteria</taxon>
        <taxon>Bacillati</taxon>
        <taxon>Bacillota</taxon>
        <taxon>Bacilli</taxon>
        <taxon>Lactobacillales</taxon>
        <taxon>Enterococcaceae</taxon>
        <taxon>Enterococcus</taxon>
    </lineage>
</organism>
<dbReference type="InterPro" id="IPR043895">
    <property type="entry name" value="DUF5839"/>
</dbReference>
<reference evidence="1 2" key="1">
    <citation type="submission" date="2015-08" db="EMBL/GenBank/DDBJ databases">
        <title>Enterococcus genome sequence.</title>
        <authorList>
            <person name="Acedo J.Z."/>
            <person name="Vederas J.C."/>
        </authorList>
    </citation>
    <scope>NUCLEOTIDE SEQUENCE [LARGE SCALE GENOMIC DNA]</scope>
    <source>
        <strain evidence="1 2">49</strain>
    </source>
</reference>
<dbReference type="RefSeq" id="WP_010746330.1">
    <property type="nucleotide sequence ID" value="NZ_LHUG01000022.1"/>
</dbReference>
<dbReference type="Pfam" id="PF19157">
    <property type="entry name" value="DUF5839"/>
    <property type="match status" value="1"/>
</dbReference>